<dbReference type="InterPro" id="IPR020850">
    <property type="entry name" value="GED_dom"/>
</dbReference>
<dbReference type="GO" id="GO:0048312">
    <property type="term" value="P:intracellular distribution of mitochondria"/>
    <property type="evidence" value="ECO:0007669"/>
    <property type="project" value="TreeGrafter"/>
</dbReference>
<evidence type="ECO:0000256" key="12">
    <source>
        <dbReference type="ARBA" id="ARBA00048040"/>
    </source>
</evidence>
<dbReference type="Pfam" id="PF00350">
    <property type="entry name" value="Dynamin_N"/>
    <property type="match status" value="1"/>
</dbReference>
<dbReference type="GO" id="GO:0006897">
    <property type="term" value="P:endocytosis"/>
    <property type="evidence" value="ECO:0007669"/>
    <property type="project" value="TreeGrafter"/>
</dbReference>
<dbReference type="PROSITE" id="PS00410">
    <property type="entry name" value="G_DYNAMIN_1"/>
    <property type="match status" value="1"/>
</dbReference>
<dbReference type="PROSITE" id="PS51388">
    <property type="entry name" value="GED"/>
    <property type="match status" value="1"/>
</dbReference>
<dbReference type="Gene3D" id="3.40.50.300">
    <property type="entry name" value="P-loop containing nucleotide triphosphate hydrolases"/>
    <property type="match status" value="1"/>
</dbReference>
<evidence type="ECO:0000256" key="13">
    <source>
        <dbReference type="RuleBase" id="RU003932"/>
    </source>
</evidence>
<dbReference type="Pfam" id="PF01031">
    <property type="entry name" value="Dynamin_M"/>
    <property type="match status" value="1"/>
</dbReference>
<dbReference type="GO" id="GO:0000266">
    <property type="term" value="P:mitochondrial fission"/>
    <property type="evidence" value="ECO:0007669"/>
    <property type="project" value="TreeGrafter"/>
</dbReference>
<dbReference type="InterPro" id="IPR045063">
    <property type="entry name" value="Dynamin_N"/>
</dbReference>
<keyword evidence="6" id="KW-1000">Mitochondrion outer membrane</keyword>
<dbReference type="InterPro" id="IPR027417">
    <property type="entry name" value="P-loop_NTPase"/>
</dbReference>
<evidence type="ECO:0000256" key="9">
    <source>
        <dbReference type="ARBA" id="ARBA00023128"/>
    </source>
</evidence>
<dbReference type="GO" id="GO:0005829">
    <property type="term" value="C:cytosol"/>
    <property type="evidence" value="ECO:0007669"/>
    <property type="project" value="UniProtKB-SubCell"/>
</dbReference>
<proteinExistence type="inferred from homology"/>
<name>A0A182JGF1_ANOAO</name>
<dbReference type="PANTHER" id="PTHR11566:SF21">
    <property type="entry name" value="DYNAMIN RELATED PROTEIN 1, ISOFORM A"/>
    <property type="match status" value="1"/>
</dbReference>
<evidence type="ECO:0000256" key="2">
    <source>
        <dbReference type="ARBA" id="ARBA00004514"/>
    </source>
</evidence>
<evidence type="ECO:0000256" key="1">
    <source>
        <dbReference type="ARBA" id="ARBA00004294"/>
    </source>
</evidence>
<dbReference type="FunFam" id="3.40.50.300:FF:000172">
    <property type="entry name" value="Dynamin-1-like protein isoform 1"/>
    <property type="match status" value="1"/>
</dbReference>
<evidence type="ECO:0000256" key="8">
    <source>
        <dbReference type="ARBA" id="ARBA00023121"/>
    </source>
</evidence>
<dbReference type="PANTHER" id="PTHR11566">
    <property type="entry name" value="DYNAMIN"/>
    <property type="match status" value="1"/>
</dbReference>
<keyword evidence="5 13" id="KW-0547">Nucleotide-binding</keyword>
<dbReference type="FunFam" id="1.20.120.1240:FF:000001">
    <property type="entry name" value="Dynamin 1 like"/>
    <property type="match status" value="1"/>
</dbReference>
<dbReference type="PRINTS" id="PR00195">
    <property type="entry name" value="DYNAMIN"/>
</dbReference>
<dbReference type="InterPro" id="IPR019762">
    <property type="entry name" value="Dynamin_GTPase_CS"/>
</dbReference>
<keyword evidence="4" id="KW-0963">Cytoplasm</keyword>
<feature type="region of interest" description="Disordered" evidence="14">
    <location>
        <begin position="517"/>
        <end position="538"/>
    </location>
</feature>
<dbReference type="GO" id="GO:0005525">
    <property type="term" value="F:GTP binding"/>
    <property type="evidence" value="ECO:0007669"/>
    <property type="project" value="UniProtKB-KW"/>
</dbReference>
<organism evidence="15">
    <name type="scientific">Anopheles atroparvus</name>
    <name type="common">European mosquito</name>
    <dbReference type="NCBI Taxonomy" id="41427"/>
    <lineage>
        <taxon>Eukaryota</taxon>
        <taxon>Metazoa</taxon>
        <taxon>Ecdysozoa</taxon>
        <taxon>Arthropoda</taxon>
        <taxon>Hexapoda</taxon>
        <taxon>Insecta</taxon>
        <taxon>Pterygota</taxon>
        <taxon>Neoptera</taxon>
        <taxon>Endopterygota</taxon>
        <taxon>Diptera</taxon>
        <taxon>Nematocera</taxon>
        <taxon>Culicoidea</taxon>
        <taxon>Culicidae</taxon>
        <taxon>Anophelinae</taxon>
        <taxon>Anopheles</taxon>
    </lineage>
</organism>
<accession>A0A182JGF1</accession>
<evidence type="ECO:0000256" key="14">
    <source>
        <dbReference type="SAM" id="MobiDB-lite"/>
    </source>
</evidence>
<dbReference type="Gene3D" id="1.20.120.1240">
    <property type="entry name" value="Dynamin, middle domain"/>
    <property type="match status" value="1"/>
</dbReference>
<evidence type="ECO:0000256" key="4">
    <source>
        <dbReference type="ARBA" id="ARBA00022490"/>
    </source>
</evidence>
<protein>
    <recommendedName>
        <fullName evidence="3">dynamin GTPase</fullName>
        <ecNumber evidence="3">3.6.5.5</ecNumber>
    </recommendedName>
</protein>
<dbReference type="Pfam" id="PF02212">
    <property type="entry name" value="GED"/>
    <property type="match status" value="1"/>
</dbReference>
<dbReference type="GO" id="GO:0005741">
    <property type="term" value="C:mitochondrial outer membrane"/>
    <property type="evidence" value="ECO:0007669"/>
    <property type="project" value="UniProtKB-SubCell"/>
</dbReference>
<evidence type="ECO:0000256" key="7">
    <source>
        <dbReference type="ARBA" id="ARBA00022801"/>
    </source>
</evidence>
<evidence type="ECO:0000256" key="3">
    <source>
        <dbReference type="ARBA" id="ARBA00011980"/>
    </source>
</evidence>
<evidence type="ECO:0000256" key="5">
    <source>
        <dbReference type="ARBA" id="ARBA00022741"/>
    </source>
</evidence>
<dbReference type="InterPro" id="IPR001401">
    <property type="entry name" value="Dynamin_GTPase"/>
</dbReference>
<comment type="subcellular location">
    <subcellularLocation>
        <location evidence="2">Cytoplasm</location>
        <location evidence="2">Cytosol</location>
    </subcellularLocation>
    <subcellularLocation>
        <location evidence="1">Mitochondrion outer membrane</location>
    </subcellularLocation>
</comment>
<feature type="region of interest" description="Disordered" evidence="14">
    <location>
        <begin position="590"/>
        <end position="620"/>
    </location>
</feature>
<dbReference type="VEuPathDB" id="VectorBase:AATE017614"/>
<comment type="similarity">
    <text evidence="13">Belongs to the TRAFAC class dynamin-like GTPase superfamily. Dynamin/Fzo/YdjA family.</text>
</comment>
<dbReference type="STRING" id="41427.A0A182JGF1"/>
<dbReference type="GO" id="GO:0003924">
    <property type="term" value="F:GTPase activity"/>
    <property type="evidence" value="ECO:0007669"/>
    <property type="project" value="InterPro"/>
</dbReference>
<keyword evidence="7" id="KW-0378">Hydrolase</keyword>
<dbReference type="GO" id="GO:0008289">
    <property type="term" value="F:lipid binding"/>
    <property type="evidence" value="ECO:0007669"/>
    <property type="project" value="UniProtKB-KW"/>
</dbReference>
<reference evidence="15" key="1">
    <citation type="submission" date="2022-08" db="UniProtKB">
        <authorList>
            <consortium name="EnsemblMetazoa"/>
        </authorList>
    </citation>
    <scope>IDENTIFICATION</scope>
    <source>
        <strain evidence="15">EBRO</strain>
    </source>
</reference>
<dbReference type="GO" id="GO:0008017">
    <property type="term" value="F:microtubule binding"/>
    <property type="evidence" value="ECO:0007669"/>
    <property type="project" value="TreeGrafter"/>
</dbReference>
<dbReference type="InterPro" id="IPR000375">
    <property type="entry name" value="Dynamin_stalk"/>
</dbReference>
<keyword evidence="8" id="KW-0446">Lipid-binding</keyword>
<dbReference type="EC" id="3.6.5.5" evidence="3"/>
<evidence type="ECO:0000313" key="15">
    <source>
        <dbReference type="EnsemblMetazoa" id="AATE017614-PA.1"/>
    </source>
</evidence>
<evidence type="ECO:0000256" key="6">
    <source>
        <dbReference type="ARBA" id="ARBA00022787"/>
    </source>
</evidence>
<dbReference type="InterPro" id="IPR022812">
    <property type="entry name" value="Dynamin"/>
</dbReference>
<evidence type="ECO:0000256" key="11">
    <source>
        <dbReference type="ARBA" id="ARBA00023136"/>
    </source>
</evidence>
<dbReference type="InterPro" id="IPR003130">
    <property type="entry name" value="GED"/>
</dbReference>
<dbReference type="InterPro" id="IPR030381">
    <property type="entry name" value="G_DYNAMIN_dom"/>
</dbReference>
<comment type="catalytic activity">
    <reaction evidence="12">
        <text>GTP + H2O = GDP + phosphate + H(+)</text>
        <dbReference type="Rhea" id="RHEA:19669"/>
        <dbReference type="ChEBI" id="CHEBI:15377"/>
        <dbReference type="ChEBI" id="CHEBI:15378"/>
        <dbReference type="ChEBI" id="CHEBI:37565"/>
        <dbReference type="ChEBI" id="CHEBI:43474"/>
        <dbReference type="ChEBI" id="CHEBI:58189"/>
        <dbReference type="EC" id="3.6.5.5"/>
    </reaction>
</comment>
<evidence type="ECO:0000256" key="10">
    <source>
        <dbReference type="ARBA" id="ARBA00023134"/>
    </source>
</evidence>
<keyword evidence="10 13" id="KW-0342">GTP-binding</keyword>
<dbReference type="SMART" id="SM00053">
    <property type="entry name" value="DYNc"/>
    <property type="match status" value="1"/>
</dbReference>
<dbReference type="AlphaFoldDB" id="A0A182JGF1"/>
<sequence>MEALIPVVNKLQDVFNTVGSDAIQLPQIVVLGSQSSGKSSVIESLVGRTFLPRGTGIVTRRPLVLQLVYTPLDDREHRSAEHGTVAVEEWGRFLHIKNKSFTDFNEIRSEIENETDRMAGSNKGICPEPINLKIYSTKVVNLTLVDLPGITKVPVGDQPEDIEAQIKDLVLKYIENPNSIILAVTAANTDMATSEALKMAKDVDPDGRRTLAVLTKLDLMDAGTDAIDILCGRVIPVKLGIIGVVNRSQQDINDKKAIEDQLRDEAAYLQRKYPTLATRNGTPYLAKTLNRLLMHHIRDCLPDLKTRVNVMASQFQSLLNSYGEDVSDKSQCLLQIITKFASAYCSTIEGTSRNIETTELCGGARMCYIFHETFGKTLDSIHPLTGLTKMDILTAIRNATGPRPALFVPEVSFELLVKRQIRRLEEPSLRCVELIHEEMQRIIQHCGTEVQQEMLRFPKLHEKIVDVVTQLLRRRLPTTNCMVENLVQIELAYINTKHPDFHKDAALVPSLIKTETQDQWAAHQQTGNPPSRRPTTGRQQLALADKPGMINLNHHDSSSQQHQQVQQQNHVAEQSGLFSSMLPQNIEAMLGGGGGSESGNSTASNTPTHGVLSPTKPVNLLPDVPINHSSRKLTDKEQKDCDVIERLIKSYFYIVRKSIQDSVPKAIMHFLVNFVKDNLQSELVTHLYKSDSANELLNESDHISIRRKEASDMLKALTRANHIISEIRETHMW</sequence>
<dbReference type="PROSITE" id="PS51718">
    <property type="entry name" value="G_DYNAMIN_2"/>
    <property type="match status" value="1"/>
</dbReference>
<dbReference type="GO" id="GO:0016559">
    <property type="term" value="P:peroxisome fission"/>
    <property type="evidence" value="ECO:0007669"/>
    <property type="project" value="TreeGrafter"/>
</dbReference>
<dbReference type="EnsemblMetazoa" id="AATE017614-RA">
    <property type="protein sequence ID" value="AATE017614-PA.1"/>
    <property type="gene ID" value="AATE017614"/>
</dbReference>
<dbReference type="GO" id="GO:0005874">
    <property type="term" value="C:microtubule"/>
    <property type="evidence" value="ECO:0007669"/>
    <property type="project" value="TreeGrafter"/>
</dbReference>
<keyword evidence="9" id="KW-0496">Mitochondrion</keyword>
<dbReference type="SUPFAM" id="SSF52540">
    <property type="entry name" value="P-loop containing nucleoside triphosphate hydrolases"/>
    <property type="match status" value="1"/>
</dbReference>
<keyword evidence="11" id="KW-0472">Membrane</keyword>
<dbReference type="CDD" id="cd08771">
    <property type="entry name" value="DLP_1"/>
    <property type="match status" value="1"/>
</dbReference>
<dbReference type="SMART" id="SM00302">
    <property type="entry name" value="GED"/>
    <property type="match status" value="1"/>
</dbReference>